<proteinExistence type="predicted"/>
<keyword evidence="1" id="KW-0472">Membrane</keyword>
<feature type="transmembrane region" description="Helical" evidence="1">
    <location>
        <begin position="70"/>
        <end position="94"/>
    </location>
</feature>
<feature type="transmembrane region" description="Helical" evidence="1">
    <location>
        <begin position="12"/>
        <end position="32"/>
    </location>
</feature>
<organism evidence="2 3">
    <name type="scientific">Asanoa siamensis</name>
    <dbReference type="NCBI Taxonomy" id="926357"/>
    <lineage>
        <taxon>Bacteria</taxon>
        <taxon>Bacillati</taxon>
        <taxon>Actinomycetota</taxon>
        <taxon>Actinomycetes</taxon>
        <taxon>Micromonosporales</taxon>
        <taxon>Micromonosporaceae</taxon>
        <taxon>Asanoa</taxon>
    </lineage>
</organism>
<evidence type="ECO:0000313" key="3">
    <source>
        <dbReference type="Proteomes" id="UP000604117"/>
    </source>
</evidence>
<accession>A0ABQ4D1K8</accession>
<gene>
    <name evidence="2" type="ORF">Asi02nite_69460</name>
</gene>
<protein>
    <recommendedName>
        <fullName evidence="4">DUF998 domain-containing protein</fullName>
    </recommendedName>
</protein>
<feature type="transmembrane region" description="Helical" evidence="1">
    <location>
        <begin position="167"/>
        <end position="186"/>
    </location>
</feature>
<keyword evidence="1" id="KW-0812">Transmembrane</keyword>
<name>A0ABQ4D1K8_9ACTN</name>
<dbReference type="EMBL" id="BONE01000090">
    <property type="protein sequence ID" value="GIF77428.1"/>
    <property type="molecule type" value="Genomic_DNA"/>
</dbReference>
<feature type="transmembrane region" description="Helical" evidence="1">
    <location>
        <begin position="192"/>
        <end position="215"/>
    </location>
</feature>
<evidence type="ECO:0000256" key="1">
    <source>
        <dbReference type="SAM" id="Phobius"/>
    </source>
</evidence>
<feature type="transmembrane region" description="Helical" evidence="1">
    <location>
        <begin position="101"/>
        <end position="122"/>
    </location>
</feature>
<keyword evidence="1" id="KW-1133">Transmembrane helix</keyword>
<dbReference type="Proteomes" id="UP000604117">
    <property type="component" value="Unassembled WGS sequence"/>
</dbReference>
<feature type="transmembrane region" description="Helical" evidence="1">
    <location>
        <begin position="134"/>
        <end position="155"/>
    </location>
</feature>
<comment type="caution">
    <text evidence="2">The sequence shown here is derived from an EMBL/GenBank/DDBJ whole genome shotgun (WGS) entry which is preliminary data.</text>
</comment>
<evidence type="ECO:0008006" key="4">
    <source>
        <dbReference type="Google" id="ProtNLM"/>
    </source>
</evidence>
<dbReference type="RefSeq" id="WP_203718286.1">
    <property type="nucleotide sequence ID" value="NZ_BONE01000090.1"/>
</dbReference>
<evidence type="ECO:0000313" key="2">
    <source>
        <dbReference type="EMBL" id="GIF77428.1"/>
    </source>
</evidence>
<reference evidence="2 3" key="1">
    <citation type="submission" date="2021-01" db="EMBL/GenBank/DDBJ databases">
        <title>Whole genome shotgun sequence of Asanoa siamensis NBRC 107932.</title>
        <authorList>
            <person name="Komaki H."/>
            <person name="Tamura T."/>
        </authorList>
    </citation>
    <scope>NUCLEOTIDE SEQUENCE [LARGE SCALE GENOMIC DNA]</scope>
    <source>
        <strain evidence="2 3">NBRC 107932</strain>
    </source>
</reference>
<sequence length="221" mass="22604">MTAQQIDPIDRTGVGPRLIVPAAAFLLLYLSVDFVSPNVASSPAPRPNAPAAEVRAWLVENPLAMSLTSALQLASVVALAVFVVALGSVAGAAYRARAAGLIAAACMVLSSLLGWVLAAVAPSVSDGVAGGLRTANFIAGGTAHVAALGVFVLLASRLDLFGRGMRVFAWVAAVPAVASLVSLAVYEGAALIPLGRLLCMIWIVVAAITVSVRVARRQQVR</sequence>
<keyword evidence="3" id="KW-1185">Reference proteome</keyword>